<evidence type="ECO:0000256" key="3">
    <source>
        <dbReference type="ARBA" id="ARBA00023002"/>
    </source>
</evidence>
<evidence type="ECO:0000256" key="1">
    <source>
        <dbReference type="ARBA" id="ARBA00001922"/>
    </source>
</evidence>
<dbReference type="InterPro" id="IPR000788">
    <property type="entry name" value="RNR_lg_C"/>
</dbReference>
<dbReference type="SUPFAM" id="SSF51998">
    <property type="entry name" value="PFL-like glycyl radical enzymes"/>
    <property type="match status" value="1"/>
</dbReference>
<dbReference type="EMBL" id="JBGBPY010000001">
    <property type="protein sequence ID" value="MEY2184288.1"/>
    <property type="molecule type" value="Genomic_DNA"/>
</dbReference>
<name>A0ABV4AV71_9GAMM</name>
<evidence type="ECO:0000256" key="2">
    <source>
        <dbReference type="ARBA" id="ARBA00022628"/>
    </source>
</evidence>
<comment type="cofactor">
    <cofactor evidence="1">
        <name>adenosylcob(III)alamin</name>
        <dbReference type="ChEBI" id="CHEBI:18408"/>
    </cofactor>
</comment>
<dbReference type="PANTHER" id="PTHR43371:SF1">
    <property type="entry name" value="RIBONUCLEOSIDE-DIPHOSPHATE REDUCTASE"/>
    <property type="match status" value="1"/>
</dbReference>
<evidence type="ECO:0000256" key="4">
    <source>
        <dbReference type="ARBA" id="ARBA00023285"/>
    </source>
</evidence>
<sequence length="403" mass="43769">MSAGQRLVTVRNSGAIAARRLDARQFARAAVRDSRHSSAAFPPMIEPRRLSPFIDLAAVEAWDAWFRWRERSVLRDVSIEDTWWRVVSTLASAEPSHEEATWQVRFMDALASWRLLPDERVLAKIGTGRSGWHGDVLHAVLNAACFVSPEGAPRATIDFAALADCAALAVRALDNAALLAGHVAARFRIGIVGVADALALLGLEYDSDAGRAQAAALARALAEGCLGGSIALAASRGACKRDARGLIARAMLRDAPRDLLKDAARHGLRHMQLTAITSQPRLALLANDVADAVDPLLGENHAHAIEAADGRRTIRSSGYALNLLRGHIGRPGERPDTLEHQSWFAQLAMRAALQPWMDIPIAYPLLTVRQPDESQRLEARKLTAQHGLGEPTWRSSAELQAIQ</sequence>
<dbReference type="InterPro" id="IPR050862">
    <property type="entry name" value="RdRp_reductase_class-2"/>
</dbReference>
<dbReference type="Gene3D" id="3.20.70.20">
    <property type="match status" value="1"/>
</dbReference>
<evidence type="ECO:0000313" key="6">
    <source>
        <dbReference type="EMBL" id="MEY2184288.1"/>
    </source>
</evidence>
<dbReference type="PANTHER" id="PTHR43371">
    <property type="entry name" value="VITAMIN B12-DEPENDENT RIBONUCLEOTIDE REDUCTASE"/>
    <property type="match status" value="1"/>
</dbReference>
<dbReference type="Pfam" id="PF02867">
    <property type="entry name" value="Ribonuc_red_lgC"/>
    <property type="match status" value="1"/>
</dbReference>
<proteinExistence type="predicted"/>
<protein>
    <recommendedName>
        <fullName evidence="5">Ribonucleotide reductase large subunit C-terminal domain-containing protein</fullName>
    </recommendedName>
</protein>
<keyword evidence="3" id="KW-0560">Oxidoreductase</keyword>
<reference evidence="6 7" key="1">
    <citation type="submission" date="2024-07" db="EMBL/GenBank/DDBJ databases">
        <title>Molecular mechanisms and environmental adaptations of flagellar loss and biofilm growth of Rhodanobacter under environmental stress.</title>
        <authorList>
            <person name="Chen M."/>
        </authorList>
    </citation>
    <scope>NUCLEOTIDE SEQUENCE [LARGE SCALE GENOMIC DNA]</scope>
    <source>
        <strain evidence="6 7">RS22</strain>
    </source>
</reference>
<comment type="caution">
    <text evidence="6">The sequence shown here is derived from an EMBL/GenBank/DDBJ whole genome shotgun (WGS) entry which is preliminary data.</text>
</comment>
<feature type="domain" description="Ribonucleotide reductase large subunit C-terminal" evidence="5">
    <location>
        <begin position="153"/>
        <end position="277"/>
    </location>
</feature>
<keyword evidence="2" id="KW-0846">Cobalamin</keyword>
<keyword evidence="4" id="KW-0170">Cobalt</keyword>
<keyword evidence="7" id="KW-1185">Reference proteome</keyword>
<accession>A0ABV4AV71</accession>
<dbReference type="Proteomes" id="UP001562159">
    <property type="component" value="Unassembled WGS sequence"/>
</dbReference>
<evidence type="ECO:0000259" key="5">
    <source>
        <dbReference type="Pfam" id="PF02867"/>
    </source>
</evidence>
<evidence type="ECO:0000313" key="7">
    <source>
        <dbReference type="Proteomes" id="UP001562159"/>
    </source>
</evidence>
<gene>
    <name evidence="6" type="ORF">AB7878_17900</name>
</gene>
<organism evidence="6 7">
    <name type="scientific">Rhodanobacter humi</name>
    <dbReference type="NCBI Taxonomy" id="1888173"/>
    <lineage>
        <taxon>Bacteria</taxon>
        <taxon>Pseudomonadati</taxon>
        <taxon>Pseudomonadota</taxon>
        <taxon>Gammaproteobacteria</taxon>
        <taxon>Lysobacterales</taxon>
        <taxon>Rhodanobacteraceae</taxon>
        <taxon>Rhodanobacter</taxon>
    </lineage>
</organism>